<evidence type="ECO:0000313" key="2">
    <source>
        <dbReference type="EMBL" id="TGC11127.1"/>
    </source>
</evidence>
<dbReference type="FunFam" id="3.40.1180.10:FF:000016">
    <property type="entry name" value="Undecaprenyl diphosphate synthase"/>
    <property type="match status" value="1"/>
</dbReference>
<dbReference type="EMBL" id="PGGK01000002">
    <property type="protein sequence ID" value="TGC11127.1"/>
    <property type="molecule type" value="Genomic_DNA"/>
</dbReference>
<dbReference type="OrthoDB" id="140576at2157"/>
<dbReference type="Gene3D" id="3.40.1180.10">
    <property type="entry name" value="Decaprenyl diphosphate synthase-like"/>
    <property type="match status" value="1"/>
</dbReference>
<dbReference type="GO" id="GO:0045547">
    <property type="term" value="F:ditrans,polycis-polyprenyl diphosphate synthase [(2E,6E)-farnesyl diphosphate specific] activity"/>
    <property type="evidence" value="ECO:0007669"/>
    <property type="project" value="TreeGrafter"/>
</dbReference>
<dbReference type="PANTHER" id="PTHR10291:SF28">
    <property type="entry name" value="UNDECAPRENYL DIPHOSPHATE SYNTHASE"/>
    <property type="match status" value="1"/>
</dbReference>
<evidence type="ECO:0000256" key="1">
    <source>
        <dbReference type="ARBA" id="ARBA00022679"/>
    </source>
</evidence>
<gene>
    <name evidence="2" type="ORF">CUN85_03010</name>
</gene>
<evidence type="ECO:0000313" key="3">
    <source>
        <dbReference type="Proteomes" id="UP000297295"/>
    </source>
</evidence>
<dbReference type="InterPro" id="IPR001441">
    <property type="entry name" value="UPP_synth-like"/>
</dbReference>
<dbReference type="PANTHER" id="PTHR10291">
    <property type="entry name" value="DEHYDRODOLICHYL DIPHOSPHATE SYNTHASE FAMILY MEMBER"/>
    <property type="match status" value="1"/>
</dbReference>
<dbReference type="InterPro" id="IPR036424">
    <property type="entry name" value="UPP_synth-like_sf"/>
</dbReference>
<sequence>MNIITSLYENYLLKQVSGSSAKIPGHVSLVLSEKDISQPNGFVKLKEYITWCSQLNIRIASIYVDVLDTEEELRSEMVERLVEKLAEFLPELPYDIGFEVYSDEGELCLEREDEKMLVYVSVGFGGRKEVTEAVLSILSDVRDGKLDSSSIVEETIESRLKVKHEPDIFIRSGGKHLSDFLIWQAVYSELYFTDVNWHNMRKLDILRIIRDFQKRQRRFGK</sequence>
<organism evidence="2 3">
    <name type="scientific">Methanolobus halotolerans</name>
    <dbReference type="NCBI Taxonomy" id="2052935"/>
    <lineage>
        <taxon>Archaea</taxon>
        <taxon>Methanobacteriati</taxon>
        <taxon>Methanobacteriota</taxon>
        <taxon>Stenosarchaea group</taxon>
        <taxon>Methanomicrobia</taxon>
        <taxon>Methanosarcinales</taxon>
        <taxon>Methanosarcinaceae</taxon>
        <taxon>Methanolobus</taxon>
    </lineage>
</organism>
<dbReference type="Pfam" id="PF01255">
    <property type="entry name" value="Prenyltransf"/>
    <property type="match status" value="1"/>
</dbReference>
<accession>A0A4E0QD04</accession>
<dbReference type="Proteomes" id="UP000297295">
    <property type="component" value="Unassembled WGS sequence"/>
</dbReference>
<comment type="caution">
    <text evidence="2">The sequence shown here is derived from an EMBL/GenBank/DDBJ whole genome shotgun (WGS) entry which is preliminary data.</text>
</comment>
<proteinExistence type="predicted"/>
<name>A0A4E0QD04_9EURY</name>
<protein>
    <submittedName>
        <fullName evidence="2">UDP diphosphate synthase</fullName>
    </submittedName>
</protein>
<dbReference type="AlphaFoldDB" id="A0A4E0QD04"/>
<dbReference type="SUPFAM" id="SSF64005">
    <property type="entry name" value="Undecaprenyl diphosphate synthase"/>
    <property type="match status" value="1"/>
</dbReference>
<keyword evidence="3" id="KW-1185">Reference proteome</keyword>
<dbReference type="GO" id="GO:0016094">
    <property type="term" value="P:polyprenol biosynthetic process"/>
    <property type="evidence" value="ECO:0007669"/>
    <property type="project" value="TreeGrafter"/>
</dbReference>
<reference evidence="2 3" key="1">
    <citation type="submission" date="2017-11" db="EMBL/GenBank/DDBJ databases">
        <title>Isolation and Characterization of Methanogenic Archaea from Saline Meromictic Lake at Siberia.</title>
        <authorList>
            <person name="Shen Y."/>
            <person name="Huang H.-H."/>
            <person name="Lai M.-C."/>
            <person name="Chen S.-C."/>
        </authorList>
    </citation>
    <scope>NUCLEOTIDE SEQUENCE [LARGE SCALE GENOMIC DNA]</scope>
    <source>
        <strain evidence="2 3">SY-01</strain>
    </source>
</reference>
<dbReference type="RefSeq" id="WP_135388831.1">
    <property type="nucleotide sequence ID" value="NZ_PGGK01000002.1"/>
</dbReference>
<keyword evidence="1" id="KW-0808">Transferase</keyword>